<dbReference type="InterPro" id="IPR041366">
    <property type="entry name" value="Pre-PUA"/>
</dbReference>
<dbReference type="InterPro" id="IPR004521">
    <property type="entry name" value="Uncharacterised_CHP00451"/>
</dbReference>
<comment type="subcellular location">
    <subcellularLocation>
        <location evidence="1 3">Cytoplasm</location>
    </subcellularLocation>
</comment>
<dbReference type="CDD" id="cd11609">
    <property type="entry name" value="MCT1_N"/>
    <property type="match status" value="1"/>
</dbReference>
<dbReference type="InterPro" id="IPR002478">
    <property type="entry name" value="PUA"/>
</dbReference>
<evidence type="ECO:0000256" key="3">
    <source>
        <dbReference type="PIRNR" id="PIRNR005067"/>
    </source>
</evidence>
<name>A0A196SH30_BLAHN</name>
<dbReference type="NCBIfam" id="TIGR00451">
    <property type="entry name" value="unchar_dom_2"/>
    <property type="match status" value="1"/>
</dbReference>
<dbReference type="PANTHER" id="PTHR22798">
    <property type="entry name" value="MCT-1 PROTEIN"/>
    <property type="match status" value="1"/>
</dbReference>
<accession>A0A196SH30</accession>
<feature type="domain" description="PUA" evidence="4">
    <location>
        <begin position="93"/>
        <end position="172"/>
    </location>
</feature>
<dbReference type="InterPro" id="IPR016437">
    <property type="entry name" value="MCT-1/Tma20"/>
</dbReference>
<reference evidence="5 6" key="1">
    <citation type="submission" date="2016-05" db="EMBL/GenBank/DDBJ databases">
        <title>Nuclear genome of Blastocystis sp. subtype 1 NandII.</title>
        <authorList>
            <person name="Gentekaki E."/>
            <person name="Curtis B."/>
            <person name="Stairs C."/>
            <person name="Eme L."/>
            <person name="Herman E."/>
            <person name="Klimes V."/>
            <person name="Arias M.C."/>
            <person name="Elias M."/>
            <person name="Hilliou F."/>
            <person name="Klute M."/>
            <person name="Malik S.-B."/>
            <person name="Pightling A."/>
            <person name="Rachubinski R."/>
            <person name="Salas D."/>
            <person name="Schlacht A."/>
            <person name="Suga H."/>
            <person name="Archibald J."/>
            <person name="Ball S.G."/>
            <person name="Clark G."/>
            <person name="Dacks J."/>
            <person name="Van Der Giezen M."/>
            <person name="Tsaousis A."/>
            <person name="Roger A."/>
        </authorList>
    </citation>
    <scope>NUCLEOTIDE SEQUENCE [LARGE SCALE GENOMIC DNA]</scope>
    <source>
        <strain evidence="6">ATCC 50177 / NandII</strain>
    </source>
</reference>
<dbReference type="SMART" id="SM00359">
    <property type="entry name" value="PUA"/>
    <property type="match status" value="1"/>
</dbReference>
<keyword evidence="6" id="KW-1185">Reference proteome</keyword>
<evidence type="ECO:0000259" key="4">
    <source>
        <dbReference type="SMART" id="SM00359"/>
    </source>
</evidence>
<protein>
    <submittedName>
        <fullName evidence="5">Pseudouridine synthase and archaeosine transglycosylase domain-containing protein</fullName>
    </submittedName>
</protein>
<dbReference type="Pfam" id="PF01472">
    <property type="entry name" value="PUA"/>
    <property type="match status" value="1"/>
</dbReference>
<keyword evidence="2 3" id="KW-0963">Cytoplasm</keyword>
<evidence type="ECO:0000256" key="2">
    <source>
        <dbReference type="ARBA" id="ARBA00022490"/>
    </source>
</evidence>
<dbReference type="GO" id="GO:0005737">
    <property type="term" value="C:cytoplasm"/>
    <property type="evidence" value="ECO:0007669"/>
    <property type="project" value="UniProtKB-SubCell"/>
</dbReference>
<organism evidence="5 6">
    <name type="scientific">Blastocystis sp. subtype 1 (strain ATCC 50177 / NandII)</name>
    <dbReference type="NCBI Taxonomy" id="478820"/>
    <lineage>
        <taxon>Eukaryota</taxon>
        <taxon>Sar</taxon>
        <taxon>Stramenopiles</taxon>
        <taxon>Bigyra</taxon>
        <taxon>Opalozoa</taxon>
        <taxon>Opalinata</taxon>
        <taxon>Blastocystidae</taxon>
        <taxon>Blastocystis</taxon>
    </lineage>
</organism>
<dbReference type="AlphaFoldDB" id="A0A196SH30"/>
<dbReference type="InterPro" id="IPR015947">
    <property type="entry name" value="PUA-like_sf"/>
</dbReference>
<comment type="caution">
    <text evidence="5">The sequence shown here is derived from an EMBL/GenBank/DDBJ whole genome shotgun (WGS) entry which is preliminary data.</text>
</comment>
<evidence type="ECO:0000313" key="5">
    <source>
        <dbReference type="EMBL" id="OAO15467.1"/>
    </source>
</evidence>
<dbReference type="OrthoDB" id="10249667at2759"/>
<dbReference type="GO" id="GO:0001731">
    <property type="term" value="P:formation of translation preinitiation complex"/>
    <property type="evidence" value="ECO:0007669"/>
    <property type="project" value="TreeGrafter"/>
</dbReference>
<dbReference type="Pfam" id="PF17832">
    <property type="entry name" value="Pre-PUA"/>
    <property type="match status" value="1"/>
</dbReference>
<dbReference type="STRING" id="478820.A0A196SH30"/>
<dbReference type="Proteomes" id="UP000078348">
    <property type="component" value="Unassembled WGS sequence"/>
</dbReference>
<gene>
    <name evidence="5" type="ORF">AV274_2806</name>
</gene>
<dbReference type="CDD" id="cd21155">
    <property type="entry name" value="PUA_MCTS-1-like"/>
    <property type="match status" value="1"/>
</dbReference>
<dbReference type="EMBL" id="LXWW01000139">
    <property type="protein sequence ID" value="OAO15467.1"/>
    <property type="molecule type" value="Genomic_DNA"/>
</dbReference>
<dbReference type="GO" id="GO:0003723">
    <property type="term" value="F:RNA binding"/>
    <property type="evidence" value="ECO:0007669"/>
    <property type="project" value="InterPro"/>
</dbReference>
<dbReference type="SUPFAM" id="SSF88697">
    <property type="entry name" value="PUA domain-like"/>
    <property type="match status" value="1"/>
</dbReference>
<dbReference type="FunFam" id="3.10.400.20:FF:000001">
    <property type="entry name" value="Malignant T-cell-amplified sequence 1"/>
    <property type="match status" value="1"/>
</dbReference>
<dbReference type="PANTHER" id="PTHR22798:SF0">
    <property type="entry name" value="MALIGNANT T-CELL-AMPLIFIED SEQUENCE 1"/>
    <property type="match status" value="1"/>
</dbReference>
<dbReference type="Gene3D" id="3.10.400.20">
    <property type="match status" value="1"/>
</dbReference>
<sequence>MFKKFYINESISSKSQVKSSVARNIRKTILEQYPDFEKYADEVFPKKENVVVAKCQNHLELIIVNKEPIFYSYHDGPYLPTLKVLLRAPDMMKSVQVDKGAIKFVLSGANIMCRGLTSPGGRLPEGLAKGEPVAIFAEGKENPLAVGELTMSSEEIREKNDGIGITLGHYLNDGLWQCNQIE</sequence>
<evidence type="ECO:0000256" key="1">
    <source>
        <dbReference type="ARBA" id="ARBA00004496"/>
    </source>
</evidence>
<proteinExistence type="predicted"/>
<evidence type="ECO:0000313" key="6">
    <source>
        <dbReference type="Proteomes" id="UP000078348"/>
    </source>
</evidence>
<dbReference type="PROSITE" id="PS50890">
    <property type="entry name" value="PUA"/>
    <property type="match status" value="1"/>
</dbReference>
<dbReference type="PIRSF" id="PIRSF005067">
    <property type="entry name" value="Tma_RNA-bind_prd"/>
    <property type="match status" value="1"/>
</dbReference>